<dbReference type="EMBL" id="AILY01000013">
    <property type="protein sequence ID" value="EJF86912.1"/>
    <property type="molecule type" value="Genomic_DNA"/>
</dbReference>
<proteinExistence type="predicted"/>
<name>J1JQ65_9HYPH</name>
<gene>
    <name evidence="1" type="ORF">MCY_00562</name>
</gene>
<accession>J1JQ65</accession>
<organism evidence="1 2">
    <name type="scientific">Bartonella rattimassiliensis 15908</name>
    <dbReference type="NCBI Taxonomy" id="1094556"/>
    <lineage>
        <taxon>Bacteria</taxon>
        <taxon>Pseudomonadati</taxon>
        <taxon>Pseudomonadota</taxon>
        <taxon>Alphaproteobacteria</taxon>
        <taxon>Hyphomicrobiales</taxon>
        <taxon>Bartonellaceae</taxon>
        <taxon>Bartonella</taxon>
    </lineage>
</organism>
<dbReference type="eggNOG" id="COG3948">
    <property type="taxonomic scope" value="Bacteria"/>
</dbReference>
<dbReference type="Proteomes" id="UP000001077">
    <property type="component" value="Unassembled WGS sequence"/>
</dbReference>
<protein>
    <recommendedName>
        <fullName evidence="3">Baseplate assembly protein</fullName>
    </recommendedName>
</protein>
<sequence length="95" mass="10777">MSKALAKPEIITELSFEEIRAAVLTHLKELLPNYTFLESDPAVKVIEAFSYRELLLRQRINEAARNNILNFATGESLDAFVSNVSYKDLIYVSNV</sequence>
<dbReference type="OrthoDB" id="9793802at2"/>
<reference evidence="1 2" key="1">
    <citation type="submission" date="2012-03" db="EMBL/GenBank/DDBJ databases">
        <title>The Genome Sequence of Bartonella rattimassiliensis 15908.</title>
        <authorList>
            <consortium name="The Broad Institute Genome Sequencing Platform"/>
            <consortium name="The Broad Institute Genome Sequencing Center for Infectious Disease"/>
            <person name="Feldgarden M."/>
            <person name="Kirby J."/>
            <person name="Kosoy M."/>
            <person name="Birtles R."/>
            <person name="Probert W.S."/>
            <person name="Chiaraviglio L."/>
            <person name="Young S.K."/>
            <person name="Zeng Q."/>
            <person name="Gargeya S."/>
            <person name="Fitzgerald M."/>
            <person name="Haas B."/>
            <person name="Abouelleil A."/>
            <person name="Alvarado L."/>
            <person name="Arachchi H.M."/>
            <person name="Berlin A."/>
            <person name="Chapman S.B."/>
            <person name="Gearin G."/>
            <person name="Goldberg J."/>
            <person name="Griggs A."/>
            <person name="Gujja S."/>
            <person name="Hansen M."/>
            <person name="Heiman D."/>
            <person name="Howarth C."/>
            <person name="Larimer J."/>
            <person name="Lui A."/>
            <person name="MacDonald P.J.P."/>
            <person name="McCowen C."/>
            <person name="Montmayeur A."/>
            <person name="Murphy C."/>
            <person name="Neiman D."/>
            <person name="Pearson M."/>
            <person name="Priest M."/>
            <person name="Roberts A."/>
            <person name="Saif S."/>
            <person name="Shea T."/>
            <person name="Sisk P."/>
            <person name="Stolte C."/>
            <person name="Sykes S."/>
            <person name="Wortman J."/>
            <person name="Nusbaum C."/>
            <person name="Birren B."/>
        </authorList>
    </citation>
    <scope>NUCLEOTIDE SEQUENCE [LARGE SCALE GENOMIC DNA]</scope>
    <source>
        <strain evidence="1 2">15908</strain>
    </source>
</reference>
<keyword evidence="2" id="KW-1185">Reference proteome</keyword>
<evidence type="ECO:0000313" key="1">
    <source>
        <dbReference type="EMBL" id="EJF86912.1"/>
    </source>
</evidence>
<dbReference type="HOGENOM" id="CLU_2367132_0_0_5"/>
<dbReference type="AlphaFoldDB" id="J1JQ65"/>
<dbReference type="STRING" id="1094556.MCY_00562"/>
<evidence type="ECO:0000313" key="2">
    <source>
        <dbReference type="Proteomes" id="UP000001077"/>
    </source>
</evidence>
<comment type="caution">
    <text evidence="1">The sequence shown here is derived from an EMBL/GenBank/DDBJ whole genome shotgun (WGS) entry which is preliminary data.</text>
</comment>
<dbReference type="PATRIC" id="fig|1094556.3.peg.663"/>
<evidence type="ECO:0008006" key="3">
    <source>
        <dbReference type="Google" id="ProtNLM"/>
    </source>
</evidence>